<evidence type="ECO:0000259" key="2">
    <source>
        <dbReference type="Pfam" id="PF02557"/>
    </source>
</evidence>
<accession>A0ABR8YZP6</accession>
<proteinExistence type="predicted"/>
<dbReference type="InterPro" id="IPR009045">
    <property type="entry name" value="Zn_M74/Hedgehog-like"/>
</dbReference>
<dbReference type="SUPFAM" id="SSF55166">
    <property type="entry name" value="Hedgehog/DD-peptidase"/>
    <property type="match status" value="1"/>
</dbReference>
<protein>
    <submittedName>
        <fullName evidence="3">M15 family metallopeptidase</fullName>
    </submittedName>
</protein>
<evidence type="ECO:0000313" key="4">
    <source>
        <dbReference type="Proteomes" id="UP000661894"/>
    </source>
</evidence>
<dbReference type="Gene3D" id="3.30.1380.10">
    <property type="match status" value="1"/>
</dbReference>
<name>A0ABR8YZP6_9MICO</name>
<dbReference type="Pfam" id="PF02557">
    <property type="entry name" value="VanY"/>
    <property type="match status" value="1"/>
</dbReference>
<feature type="region of interest" description="Disordered" evidence="1">
    <location>
        <begin position="1"/>
        <end position="30"/>
    </location>
</feature>
<dbReference type="Proteomes" id="UP000661894">
    <property type="component" value="Unassembled WGS sequence"/>
</dbReference>
<sequence length="155" mass="16254">MLGRPGPLGAVAQEPLDRAPAAVPTGEQPELAGLDPVLTARFLRAQAAAAEDGYPLRVTSGARTAQEQQRLLDEAVEEHGSPEAARRWVLPPEQSAHVQGTAIDVGPAESRSWLAQHGGEFGLCLVYENEPWHVEALVEPGGTCPALVPDASAVG</sequence>
<dbReference type="InterPro" id="IPR052179">
    <property type="entry name" value="DD-CPase-like"/>
</dbReference>
<organism evidence="3 4">
    <name type="scientific">Oceanitalea stevensii</name>
    <dbReference type="NCBI Taxonomy" id="2763072"/>
    <lineage>
        <taxon>Bacteria</taxon>
        <taxon>Bacillati</taxon>
        <taxon>Actinomycetota</taxon>
        <taxon>Actinomycetes</taxon>
        <taxon>Micrococcales</taxon>
        <taxon>Bogoriellaceae</taxon>
        <taxon>Georgenia</taxon>
    </lineage>
</organism>
<reference evidence="3 4" key="1">
    <citation type="submission" date="2020-08" db="EMBL/GenBank/DDBJ databases">
        <title>A Genomic Blueprint of the Chicken Gut Microbiome.</title>
        <authorList>
            <person name="Gilroy R."/>
            <person name="Ravi A."/>
            <person name="Getino M."/>
            <person name="Pursley I."/>
            <person name="Horton D.L."/>
            <person name="Alikhan N.-F."/>
            <person name="Baker D."/>
            <person name="Gharbi K."/>
            <person name="Hall N."/>
            <person name="Watson M."/>
            <person name="Adriaenssens E.M."/>
            <person name="Foster-Nyarko E."/>
            <person name="Jarju S."/>
            <person name="Secka A."/>
            <person name="Antonio M."/>
            <person name="Oren A."/>
            <person name="Chaudhuri R."/>
            <person name="La Ragione R.M."/>
            <person name="Hildebrand F."/>
            <person name="Pallen M.J."/>
        </authorList>
    </citation>
    <scope>NUCLEOTIDE SEQUENCE [LARGE SCALE GENOMIC DNA]</scope>
    <source>
        <strain evidence="3 4">Sa1BUA1</strain>
    </source>
</reference>
<evidence type="ECO:0000313" key="3">
    <source>
        <dbReference type="EMBL" id="MBD8061094.1"/>
    </source>
</evidence>
<comment type="caution">
    <text evidence="3">The sequence shown here is derived from an EMBL/GenBank/DDBJ whole genome shotgun (WGS) entry which is preliminary data.</text>
</comment>
<feature type="domain" description="D-alanyl-D-alanine carboxypeptidase-like core" evidence="2">
    <location>
        <begin position="35"/>
        <end position="133"/>
    </location>
</feature>
<dbReference type="CDD" id="cd14846">
    <property type="entry name" value="Peptidase_M15_like"/>
    <property type="match status" value="1"/>
</dbReference>
<evidence type="ECO:0000256" key="1">
    <source>
        <dbReference type="SAM" id="MobiDB-lite"/>
    </source>
</evidence>
<gene>
    <name evidence="3" type="ORF">H9624_01995</name>
</gene>
<dbReference type="PANTHER" id="PTHR34385:SF1">
    <property type="entry name" value="PEPTIDOGLYCAN L-ALANYL-D-GLUTAMATE ENDOPEPTIDASE CWLK"/>
    <property type="match status" value="1"/>
</dbReference>
<dbReference type="InterPro" id="IPR003709">
    <property type="entry name" value="VanY-like_core_dom"/>
</dbReference>
<keyword evidence="4" id="KW-1185">Reference proteome</keyword>
<dbReference type="PANTHER" id="PTHR34385">
    <property type="entry name" value="D-ALANYL-D-ALANINE CARBOXYPEPTIDASE"/>
    <property type="match status" value="1"/>
</dbReference>
<dbReference type="EMBL" id="JACSPO010000001">
    <property type="protein sequence ID" value="MBD8061094.1"/>
    <property type="molecule type" value="Genomic_DNA"/>
</dbReference>